<dbReference type="GO" id="GO:0005524">
    <property type="term" value="F:ATP binding"/>
    <property type="evidence" value="ECO:0007669"/>
    <property type="project" value="UniProtKB-UniRule"/>
</dbReference>
<dbReference type="GO" id="GO:0043139">
    <property type="term" value="F:5'-3' DNA helicase activity"/>
    <property type="evidence" value="ECO:0007669"/>
    <property type="project" value="UniProtKB-UniRule"/>
</dbReference>
<evidence type="ECO:0000256" key="1">
    <source>
        <dbReference type="ARBA" id="ARBA00022485"/>
    </source>
</evidence>
<sequence>MSALSDASLYHDRMLTDDTKAAIRTAYASLKDGLPGFRIRPSQGKMIAEVAKTLAATGGAGVIEAPTGTGKSMAYLLAGLEVARAHKKKLLIATATVALQEQLVTRDIPLYLKLSGNQAKIALAKGRGRYLCPRNLLQARGGIDTQAQGSLAGFEQDLSLWPRAPSDRDRSVLGKLEGAWQRGEWTGDIDLAPEAPSDLLRSMLTTSAGGCTGRRCSQFMGCPFFSARRAVADAEIIVANQDLVLSDLTMPREEDGFGGVILPKPDETLYIFDEAHHLPGKAIDRGASEVFMAASTRQLGRLGRQIHAAYSLTDKEVLGKVPLEAGDERLQAYSDALEALEREIRLTWIPDEGEDIPVWRASLGQLPVAWIAHAEHLHQLSAELRRWLTAVRRAVLEMSEGGPTQEALVRELGMALERMERQVRTWQAWSHEDLENVPPMARWVSLGPDRQLVCHASAVSAGHLLRKVLWDNASATVMTSATLSAGGQFRQFADAVGLPDDAITLSLPSPFDLAHQARLEVPALKALPEAREAHAEEICRWLEQHLDWDAGNLVLFTSRAKLDRVLQRLPIAMVRKVRAQGSLGKSQLIAEHTAAVEAGQGSTLFGLASFGEGLDLPGKLCETVVITQLPFAVPTDPVGATYAEWLESRGRNPFIEVTVPEATRILTQYCGRLIRTETDQGRIVLLDRRVIVKRYGARMLNALPPFERVIEATP</sequence>
<dbReference type="GO" id="GO:0003677">
    <property type="term" value="F:DNA binding"/>
    <property type="evidence" value="ECO:0007669"/>
    <property type="project" value="UniProtKB-UniRule"/>
</dbReference>
<feature type="domain" description="Helicase ATP-binding" evidence="7">
    <location>
        <begin position="29"/>
        <end position="333"/>
    </location>
</feature>
<dbReference type="Pfam" id="PF00270">
    <property type="entry name" value="DEAD"/>
    <property type="match status" value="1"/>
</dbReference>
<dbReference type="PROSITE" id="PS51193">
    <property type="entry name" value="HELICASE_ATP_BIND_2"/>
    <property type="match status" value="1"/>
</dbReference>
<dbReference type="HAMAP" id="MF_02205">
    <property type="entry name" value="DinG_proteobact"/>
    <property type="match status" value="1"/>
</dbReference>
<dbReference type="GO" id="GO:0009432">
    <property type="term" value="P:SOS response"/>
    <property type="evidence" value="ECO:0007669"/>
    <property type="project" value="TreeGrafter"/>
</dbReference>
<dbReference type="InterPro" id="IPR045028">
    <property type="entry name" value="DinG/Rad3-like"/>
</dbReference>
<comment type="function">
    <text evidence="6">DNA-dependent ATPase and 5'-3' DNA helicase. Unwinds D-loops, R-loops, forked DNA and G-quadruplex DNA.</text>
</comment>
<dbReference type="KEGG" id="fau:Fraau_2979"/>
<keyword evidence="3 6" id="KW-0378">Hydrolase</keyword>
<keyword evidence="5 6" id="KW-0238">DNA-binding</keyword>
<dbReference type="InterPro" id="IPR039000">
    <property type="entry name" value="DinG_proteobact"/>
</dbReference>
<comment type="similarity">
    <text evidence="6">Belongs to the helicase family. DinG subfamily. Type 1 sub-subfamily.</text>
</comment>
<protein>
    <recommendedName>
        <fullName evidence="6">ATP-dependent DNA helicase DinG</fullName>
        <ecNumber evidence="6">5.6.2.3</ecNumber>
    </recommendedName>
    <alternativeName>
        <fullName evidence="6">DNA 5'-3' helicase DinG</fullName>
    </alternativeName>
</protein>
<dbReference type="InterPro" id="IPR014013">
    <property type="entry name" value="Helic_SF1/SF2_ATP-bd_DinG/Rad3"/>
</dbReference>
<evidence type="ECO:0000313" key="9">
    <source>
        <dbReference type="Proteomes" id="UP000005234"/>
    </source>
</evidence>
<dbReference type="AlphaFoldDB" id="H8L2V3"/>
<dbReference type="PANTHER" id="PTHR11472">
    <property type="entry name" value="DNA REPAIR DEAD HELICASE RAD3/XP-D SUBFAMILY MEMBER"/>
    <property type="match status" value="1"/>
</dbReference>
<evidence type="ECO:0000256" key="2">
    <source>
        <dbReference type="ARBA" id="ARBA00022741"/>
    </source>
</evidence>
<feature type="binding site" evidence="6">
    <location>
        <position position="222"/>
    </location>
    <ligand>
        <name>[4Fe-4S] cluster</name>
        <dbReference type="ChEBI" id="CHEBI:49883"/>
    </ligand>
</feature>
<dbReference type="HOGENOM" id="CLU_012117_4_1_6"/>
<keyword evidence="6" id="KW-0411">Iron-sulfur</keyword>
<dbReference type="InterPro" id="IPR011545">
    <property type="entry name" value="DEAD/DEAH_box_helicase_dom"/>
</dbReference>
<dbReference type="InterPro" id="IPR006555">
    <property type="entry name" value="ATP-dep_Helicase_C"/>
</dbReference>
<keyword evidence="6" id="KW-0479">Metal-binding</keyword>
<dbReference type="SMART" id="SM00491">
    <property type="entry name" value="HELICc2"/>
    <property type="match status" value="1"/>
</dbReference>
<evidence type="ECO:0000256" key="4">
    <source>
        <dbReference type="ARBA" id="ARBA00022840"/>
    </source>
</evidence>
<dbReference type="EC" id="5.6.2.3" evidence="6"/>
<gene>
    <name evidence="6" type="primary">dinG</name>
    <name evidence="8" type="ordered locus">Fraau_2979</name>
</gene>
<organism evidence="8 9">
    <name type="scientific">Frateuria aurantia (strain ATCC 33424 / DSM 6220 / KCTC 2777 / LMG 1558 / NBRC 3245 / NCIMB 13370)</name>
    <name type="common">Acetobacter aurantius</name>
    <dbReference type="NCBI Taxonomy" id="767434"/>
    <lineage>
        <taxon>Bacteria</taxon>
        <taxon>Pseudomonadati</taxon>
        <taxon>Pseudomonadota</taxon>
        <taxon>Gammaproteobacteria</taxon>
        <taxon>Lysobacterales</taxon>
        <taxon>Rhodanobacteraceae</taxon>
        <taxon>Frateuria</taxon>
    </lineage>
</organism>
<dbReference type="GO" id="GO:0046872">
    <property type="term" value="F:metal ion binding"/>
    <property type="evidence" value="ECO:0007669"/>
    <property type="project" value="UniProtKB-KW"/>
</dbReference>
<keyword evidence="2 6" id="KW-0547">Nucleotide-binding</keyword>
<reference evidence="8" key="1">
    <citation type="submission" date="2012-02" db="EMBL/GenBank/DDBJ databases">
        <title>The complete genome of Frateuria aurantia DSM 6220.</title>
        <authorList>
            <consortium name="US DOE Joint Genome Institute (JGI-PGF)"/>
            <person name="Lucas S."/>
            <person name="Copeland A."/>
            <person name="Lapidus A."/>
            <person name="Glavina del Rio T."/>
            <person name="Dalin E."/>
            <person name="Tice H."/>
            <person name="Bruce D."/>
            <person name="Goodwin L."/>
            <person name="Pitluck S."/>
            <person name="Peters L."/>
            <person name="Ovchinnikova G."/>
            <person name="Teshima H."/>
            <person name="Kyrpides N."/>
            <person name="Mavromatis K."/>
            <person name="Ivanova N."/>
            <person name="Brettin T."/>
            <person name="Detter J.C."/>
            <person name="Han C."/>
            <person name="Larimer F."/>
            <person name="Land M."/>
            <person name="Hauser L."/>
            <person name="Markowitz V."/>
            <person name="Cheng J.-F."/>
            <person name="Hugenholtz P."/>
            <person name="Woyke T."/>
            <person name="Wu D."/>
            <person name="Brambilla E."/>
            <person name="Klenk H.-P."/>
            <person name="Eisen J.A."/>
        </authorList>
    </citation>
    <scope>NUCLEOTIDE SEQUENCE</scope>
    <source>
        <strain evidence="8">DSM 6220</strain>
    </source>
</reference>
<dbReference type="GO" id="GO:0006281">
    <property type="term" value="P:DNA repair"/>
    <property type="evidence" value="ECO:0007669"/>
    <property type="project" value="TreeGrafter"/>
</dbReference>
<dbReference type="SUPFAM" id="SSF52540">
    <property type="entry name" value="P-loop containing nucleoside triphosphate hydrolases"/>
    <property type="match status" value="1"/>
</dbReference>
<proteinExistence type="inferred from homology"/>
<dbReference type="STRING" id="767434.Fraau_2979"/>
<dbReference type="EMBL" id="CP003350">
    <property type="protein sequence ID" value="AFC87309.1"/>
    <property type="molecule type" value="Genomic_DNA"/>
</dbReference>
<evidence type="ECO:0000256" key="6">
    <source>
        <dbReference type="HAMAP-Rule" id="MF_02205"/>
    </source>
</evidence>
<feature type="binding site" evidence="6">
    <location>
        <position position="211"/>
    </location>
    <ligand>
        <name>[4Fe-4S] cluster</name>
        <dbReference type="ChEBI" id="CHEBI:49883"/>
    </ligand>
</feature>
<dbReference type="Gene3D" id="3.40.50.300">
    <property type="entry name" value="P-loop containing nucleotide triphosphate hydrolases"/>
    <property type="match status" value="2"/>
</dbReference>
<feature type="binding site" evidence="6">
    <location>
        <position position="216"/>
    </location>
    <ligand>
        <name>[4Fe-4S] cluster</name>
        <dbReference type="ChEBI" id="CHEBI:49883"/>
    </ligand>
</feature>
<keyword evidence="6 8" id="KW-0347">Helicase</keyword>
<keyword evidence="4 6" id="KW-0067">ATP-binding</keyword>
<keyword evidence="6" id="KW-0408">Iron</keyword>
<keyword evidence="9" id="KW-1185">Reference proteome</keyword>
<comment type="cofactor">
    <cofactor evidence="6">
        <name>[4Fe-4S] cluster</name>
        <dbReference type="ChEBI" id="CHEBI:49883"/>
    </cofactor>
    <text evidence="6">Binds 1 [4Fe-4S] cluster.</text>
</comment>
<keyword evidence="1 6" id="KW-0004">4Fe-4S</keyword>
<dbReference type="Proteomes" id="UP000005234">
    <property type="component" value="Chromosome"/>
</dbReference>
<comment type="catalytic activity">
    <reaction evidence="6">
        <text>ATP + H2O = ADP + phosphate + H(+)</text>
        <dbReference type="Rhea" id="RHEA:13065"/>
        <dbReference type="ChEBI" id="CHEBI:15377"/>
        <dbReference type="ChEBI" id="CHEBI:15378"/>
        <dbReference type="ChEBI" id="CHEBI:30616"/>
        <dbReference type="ChEBI" id="CHEBI:43474"/>
        <dbReference type="ChEBI" id="CHEBI:456216"/>
        <dbReference type="EC" id="5.6.2.3"/>
    </reaction>
</comment>
<dbReference type="eggNOG" id="COG1199">
    <property type="taxonomic scope" value="Bacteria"/>
</dbReference>
<evidence type="ECO:0000256" key="3">
    <source>
        <dbReference type="ARBA" id="ARBA00022801"/>
    </source>
</evidence>
<dbReference type="Pfam" id="PF13307">
    <property type="entry name" value="Helicase_C_2"/>
    <property type="match status" value="1"/>
</dbReference>
<evidence type="ECO:0000313" key="8">
    <source>
        <dbReference type="EMBL" id="AFC87309.1"/>
    </source>
</evidence>
<evidence type="ECO:0000256" key="5">
    <source>
        <dbReference type="ARBA" id="ARBA00023125"/>
    </source>
</evidence>
<feature type="binding site" evidence="6">
    <location>
        <position position="132"/>
    </location>
    <ligand>
        <name>[4Fe-4S] cluster</name>
        <dbReference type="ChEBI" id="CHEBI:49883"/>
    </ligand>
</feature>
<dbReference type="InterPro" id="IPR027417">
    <property type="entry name" value="P-loop_NTPase"/>
</dbReference>
<evidence type="ECO:0000259" key="7">
    <source>
        <dbReference type="PROSITE" id="PS51193"/>
    </source>
</evidence>
<dbReference type="NCBIfam" id="NF008729">
    <property type="entry name" value="PRK11747.1"/>
    <property type="match status" value="1"/>
</dbReference>
<dbReference type="GO" id="GO:0051539">
    <property type="term" value="F:4 iron, 4 sulfur cluster binding"/>
    <property type="evidence" value="ECO:0007669"/>
    <property type="project" value="UniProtKB-UniRule"/>
</dbReference>
<accession>H8L2V3</accession>
<name>H8L2V3_FRAAD</name>
<dbReference type="GO" id="GO:0033677">
    <property type="term" value="F:DNA/RNA helicase activity"/>
    <property type="evidence" value="ECO:0007669"/>
    <property type="project" value="TreeGrafter"/>
</dbReference>
<keyword evidence="6" id="KW-0413">Isomerase</keyword>
<dbReference type="PANTHER" id="PTHR11472:SF59">
    <property type="entry name" value="ATP-DEPENDENT DNA HELICASE DING"/>
    <property type="match status" value="1"/>
</dbReference>
<dbReference type="GO" id="GO:0016887">
    <property type="term" value="F:ATP hydrolysis activity"/>
    <property type="evidence" value="ECO:0007669"/>
    <property type="project" value="RHEA"/>
</dbReference>